<feature type="region of interest" description="Disordered" evidence="1">
    <location>
        <begin position="115"/>
        <end position="138"/>
    </location>
</feature>
<proteinExistence type="predicted"/>
<dbReference type="OrthoDB" id="21513at2759"/>
<reference evidence="2" key="1">
    <citation type="submission" date="2020-05" db="EMBL/GenBank/DDBJ databases">
        <title>Mycena genomes resolve the evolution of fungal bioluminescence.</title>
        <authorList>
            <person name="Tsai I.J."/>
        </authorList>
    </citation>
    <scope>NUCLEOTIDE SEQUENCE</scope>
    <source>
        <strain evidence="2">110903Hualien_Pintung</strain>
    </source>
</reference>
<feature type="region of interest" description="Disordered" evidence="1">
    <location>
        <begin position="213"/>
        <end position="298"/>
    </location>
</feature>
<evidence type="ECO:0008006" key="4">
    <source>
        <dbReference type="Google" id="ProtNLM"/>
    </source>
</evidence>
<name>A0A8H6TP29_MYCCL</name>
<dbReference type="InterPro" id="IPR051870">
    <property type="entry name" value="Elongin-A_domain"/>
</dbReference>
<protein>
    <recommendedName>
        <fullName evidence="4">Elongin-A</fullName>
    </recommendedName>
</protein>
<dbReference type="SUPFAM" id="SSF81383">
    <property type="entry name" value="F-box domain"/>
    <property type="match status" value="1"/>
</dbReference>
<dbReference type="Pfam" id="PF06881">
    <property type="entry name" value="Elongin_A"/>
    <property type="match status" value="1"/>
</dbReference>
<dbReference type="GO" id="GO:0006368">
    <property type="term" value="P:transcription elongation by RNA polymerase II"/>
    <property type="evidence" value="ECO:0007669"/>
    <property type="project" value="InterPro"/>
</dbReference>
<dbReference type="EMBL" id="JACAZE010000001">
    <property type="protein sequence ID" value="KAF7322513.1"/>
    <property type="molecule type" value="Genomic_DNA"/>
</dbReference>
<evidence type="ECO:0000313" key="2">
    <source>
        <dbReference type="EMBL" id="KAF7322513.1"/>
    </source>
</evidence>
<dbReference type="AlphaFoldDB" id="A0A8H6TP29"/>
<gene>
    <name evidence="2" type="ORF">HMN09_00029800</name>
</gene>
<dbReference type="PANTHER" id="PTHR15141:SF76">
    <property type="entry name" value="TRANSCRIPTION ELONGATION FACTOR B POLYPEPTIDE 3"/>
    <property type="match status" value="1"/>
</dbReference>
<dbReference type="Proteomes" id="UP000613580">
    <property type="component" value="Unassembled WGS sequence"/>
</dbReference>
<dbReference type="GO" id="GO:0070449">
    <property type="term" value="C:elongin complex"/>
    <property type="evidence" value="ECO:0007669"/>
    <property type="project" value="InterPro"/>
</dbReference>
<evidence type="ECO:0000256" key="1">
    <source>
        <dbReference type="SAM" id="MobiDB-lite"/>
    </source>
</evidence>
<organism evidence="2 3">
    <name type="scientific">Mycena chlorophos</name>
    <name type="common">Agaric fungus</name>
    <name type="synonym">Agaricus chlorophos</name>
    <dbReference type="NCBI Taxonomy" id="658473"/>
    <lineage>
        <taxon>Eukaryota</taxon>
        <taxon>Fungi</taxon>
        <taxon>Dikarya</taxon>
        <taxon>Basidiomycota</taxon>
        <taxon>Agaricomycotina</taxon>
        <taxon>Agaricomycetes</taxon>
        <taxon>Agaricomycetidae</taxon>
        <taxon>Agaricales</taxon>
        <taxon>Marasmiineae</taxon>
        <taxon>Mycenaceae</taxon>
        <taxon>Mycena</taxon>
    </lineage>
</organism>
<dbReference type="InterPro" id="IPR010684">
    <property type="entry name" value="RNA_pol_II_trans_fac_SIII_A"/>
</dbReference>
<dbReference type="Gene3D" id="6.10.250.3180">
    <property type="match status" value="1"/>
</dbReference>
<feature type="compositionally biased region" description="Basic and acidic residues" evidence="1">
    <location>
        <begin position="115"/>
        <end position="130"/>
    </location>
</feature>
<dbReference type="InterPro" id="IPR036047">
    <property type="entry name" value="F-box-like_dom_sf"/>
</dbReference>
<feature type="compositionally biased region" description="Low complexity" evidence="1">
    <location>
        <begin position="240"/>
        <end position="254"/>
    </location>
</feature>
<evidence type="ECO:0000313" key="3">
    <source>
        <dbReference type="Proteomes" id="UP000613580"/>
    </source>
</evidence>
<accession>A0A8H6TP29</accession>
<sequence length="298" mass="33450">MRESRVPTLVSLCQRVAAVHVDCISSLGDELSFHLVKPILERCTVDQLLRLEQASPHLQRDTPEIWRKLCFSTYPTAGERYERGEMPEPESWRDQYYALVEEEARRIEEVGNKLRRQRQEADERKKEQEVKFTTQVPTGKRRWGVAAPPKTLFQQAKSNATRLQKNMYSKPMLPPMPSAGKAYRVLPANNTALLPASSNAGSSSRVTVTTVIHKVPAPSPTPNTLAANKPSLESRPSAPPIFTKPTTTPSSTDEPPLKRPRPNPDSQSSPPMRKPAAKRNPAASLFIPRNRAYSQRVQ</sequence>
<dbReference type="PANTHER" id="PTHR15141">
    <property type="entry name" value="TRANSCRIPTION ELONGATION FACTOR B POLYPEPTIDE 3"/>
    <property type="match status" value="1"/>
</dbReference>
<comment type="caution">
    <text evidence="2">The sequence shown here is derived from an EMBL/GenBank/DDBJ whole genome shotgun (WGS) entry which is preliminary data.</text>
</comment>
<keyword evidence="3" id="KW-1185">Reference proteome</keyword>